<dbReference type="OrthoDB" id="423037at2759"/>
<dbReference type="STRING" id="5786.F0Z7L3"/>
<organism evidence="6 7">
    <name type="scientific">Dictyostelium purpureum</name>
    <name type="common">Slime mold</name>
    <dbReference type="NCBI Taxonomy" id="5786"/>
    <lineage>
        <taxon>Eukaryota</taxon>
        <taxon>Amoebozoa</taxon>
        <taxon>Evosea</taxon>
        <taxon>Eumycetozoa</taxon>
        <taxon>Dictyostelia</taxon>
        <taxon>Dictyosteliales</taxon>
        <taxon>Dictyosteliaceae</taxon>
        <taxon>Dictyostelium</taxon>
    </lineage>
</organism>
<dbReference type="PROSITE" id="PS50072">
    <property type="entry name" value="CSA_PPIASE_2"/>
    <property type="match status" value="1"/>
</dbReference>
<name>F0Z7L3_DICPU</name>
<dbReference type="InterPro" id="IPR044665">
    <property type="entry name" value="E_coli_cyclophilin_A-like"/>
</dbReference>
<dbReference type="Proteomes" id="UP000001064">
    <property type="component" value="Unassembled WGS sequence"/>
</dbReference>
<gene>
    <name evidence="6" type="ORF">DICPUDRAFT_25863</name>
</gene>
<keyword evidence="4" id="KW-0732">Signal</keyword>
<dbReference type="InParanoid" id="F0Z7L3"/>
<dbReference type="GO" id="GO:0003755">
    <property type="term" value="F:peptidyl-prolyl cis-trans isomerase activity"/>
    <property type="evidence" value="ECO:0000318"/>
    <property type="project" value="GO_Central"/>
</dbReference>
<dbReference type="eggNOG" id="ENOG502S41Q">
    <property type="taxonomic scope" value="Eukaryota"/>
</dbReference>
<dbReference type="EMBL" id="GL870947">
    <property type="protein sequence ID" value="EGC40037.1"/>
    <property type="molecule type" value="Genomic_DNA"/>
</dbReference>
<feature type="domain" description="PPIase cyclophilin-type" evidence="5">
    <location>
        <begin position="38"/>
        <end position="160"/>
    </location>
</feature>
<proteinExistence type="predicted"/>
<reference evidence="7" key="1">
    <citation type="journal article" date="2011" name="Genome Biol.">
        <title>Comparative genomics of the social amoebae Dictyostelium discoideum and Dictyostelium purpureum.</title>
        <authorList>
            <consortium name="US DOE Joint Genome Institute (JGI-PGF)"/>
            <person name="Sucgang R."/>
            <person name="Kuo A."/>
            <person name="Tian X."/>
            <person name="Salerno W."/>
            <person name="Parikh A."/>
            <person name="Feasley C.L."/>
            <person name="Dalin E."/>
            <person name="Tu H."/>
            <person name="Huang E."/>
            <person name="Barry K."/>
            <person name="Lindquist E."/>
            <person name="Shapiro H."/>
            <person name="Bruce D."/>
            <person name="Schmutz J."/>
            <person name="Salamov A."/>
            <person name="Fey P."/>
            <person name="Gaudet P."/>
            <person name="Anjard C."/>
            <person name="Babu M.M."/>
            <person name="Basu S."/>
            <person name="Bushmanova Y."/>
            <person name="van der Wel H."/>
            <person name="Katoh-Kurasawa M."/>
            <person name="Dinh C."/>
            <person name="Coutinho P.M."/>
            <person name="Saito T."/>
            <person name="Elias M."/>
            <person name="Schaap P."/>
            <person name="Kay R.R."/>
            <person name="Henrissat B."/>
            <person name="Eichinger L."/>
            <person name="Rivero F."/>
            <person name="Putnam N.H."/>
            <person name="West C.M."/>
            <person name="Loomis W.F."/>
            <person name="Chisholm R.L."/>
            <person name="Shaulsky G."/>
            <person name="Strassmann J.E."/>
            <person name="Queller D.C."/>
            <person name="Kuspa A."/>
            <person name="Grigoriev I.V."/>
        </authorList>
    </citation>
    <scope>NUCLEOTIDE SEQUENCE [LARGE SCALE GENOMIC DNA]</scope>
    <source>
        <strain evidence="7">QSDP1</strain>
    </source>
</reference>
<dbReference type="OMA" id="FRVIQTP"/>
<keyword evidence="3" id="KW-0413">Isomerase</keyword>
<sequence length="206" mass="23123">MKIIICLLFLIGLLSPFNKAQDPVGPSYYNVVFTTTKGNIEIGVDRSRSPYGSDRFYQLVTTGFFTETAFFRVIQTPRPFVAQWGISGTPSLNEKWNITIPNDPIVPSASNVQGTISFAAEENSTGTCCRTTQLFINYGNNTFLDSMGFTSFGTITSGFDYAMQFYSQYGEEPDQTLIYEDGNSYLQNNFPLLDYLNVAQIISEEW</sequence>
<dbReference type="RefSeq" id="XP_003283386.1">
    <property type="nucleotide sequence ID" value="XM_003283338.1"/>
</dbReference>
<dbReference type="GeneID" id="10509291"/>
<feature type="signal peptide" evidence="4">
    <location>
        <begin position="1"/>
        <end position="20"/>
    </location>
</feature>
<evidence type="ECO:0000259" key="5">
    <source>
        <dbReference type="PROSITE" id="PS50072"/>
    </source>
</evidence>
<keyword evidence="7" id="KW-1185">Reference proteome</keyword>
<evidence type="ECO:0000256" key="3">
    <source>
        <dbReference type="ARBA" id="ARBA00023235"/>
    </source>
</evidence>
<feature type="chain" id="PRO_5003264946" description="peptidylprolyl isomerase" evidence="4">
    <location>
        <begin position="21"/>
        <end position="206"/>
    </location>
</feature>
<dbReference type="SUPFAM" id="SSF50891">
    <property type="entry name" value="Cyclophilin-like"/>
    <property type="match status" value="1"/>
</dbReference>
<evidence type="ECO:0000256" key="1">
    <source>
        <dbReference type="ARBA" id="ARBA00013194"/>
    </source>
</evidence>
<evidence type="ECO:0000256" key="2">
    <source>
        <dbReference type="ARBA" id="ARBA00023110"/>
    </source>
</evidence>
<evidence type="ECO:0000256" key="4">
    <source>
        <dbReference type="SAM" id="SignalP"/>
    </source>
</evidence>
<keyword evidence="2" id="KW-0697">Rotamase</keyword>
<dbReference type="KEGG" id="dpp:DICPUDRAFT_25863"/>
<dbReference type="Gene3D" id="2.40.100.10">
    <property type="entry name" value="Cyclophilin-like"/>
    <property type="match status" value="1"/>
</dbReference>
<dbReference type="InterPro" id="IPR002130">
    <property type="entry name" value="Cyclophilin-type_PPIase_dom"/>
</dbReference>
<protein>
    <recommendedName>
        <fullName evidence="1">peptidylprolyl isomerase</fullName>
        <ecNumber evidence="1">5.2.1.8</ecNumber>
    </recommendedName>
</protein>
<dbReference type="EC" id="5.2.1.8" evidence="1"/>
<dbReference type="InterPro" id="IPR029000">
    <property type="entry name" value="Cyclophilin-like_dom_sf"/>
</dbReference>
<evidence type="ECO:0000313" key="6">
    <source>
        <dbReference type="EMBL" id="EGC40037.1"/>
    </source>
</evidence>
<dbReference type="AlphaFoldDB" id="F0Z7L3"/>
<dbReference type="Pfam" id="PF00160">
    <property type="entry name" value="Pro_isomerase"/>
    <property type="match status" value="1"/>
</dbReference>
<accession>F0Z7L3</accession>
<evidence type="ECO:0000313" key="7">
    <source>
        <dbReference type="Proteomes" id="UP000001064"/>
    </source>
</evidence>
<dbReference type="VEuPathDB" id="AmoebaDB:DICPUDRAFT_25863"/>
<dbReference type="PANTHER" id="PTHR43246">
    <property type="entry name" value="PEPTIDYL-PROLYL CIS-TRANS ISOMERASE CYP38, CHLOROPLASTIC"/>
    <property type="match status" value="1"/>
</dbReference>